<keyword evidence="6 9" id="KW-1133">Transmembrane helix</keyword>
<dbReference type="RefSeq" id="WP_341700080.1">
    <property type="nucleotide sequence ID" value="NZ_JBBYHU010000010.1"/>
</dbReference>
<dbReference type="PROSITE" id="PS01022">
    <property type="entry name" value="PTR2_1"/>
    <property type="match status" value="1"/>
</dbReference>
<feature type="transmembrane region" description="Helical" evidence="9">
    <location>
        <begin position="422"/>
        <end position="442"/>
    </location>
</feature>
<dbReference type="InterPro" id="IPR018456">
    <property type="entry name" value="PTR2_symporter_CS"/>
</dbReference>
<comment type="caution">
    <text evidence="11">The sequence shown here is derived from an EMBL/GenBank/DDBJ whole genome shotgun (WGS) entry which is preliminary data.</text>
</comment>
<evidence type="ECO:0000256" key="2">
    <source>
        <dbReference type="ARBA" id="ARBA00022448"/>
    </source>
</evidence>
<protein>
    <submittedName>
        <fullName evidence="11">Peptide MFS transporter</fullName>
    </submittedName>
</protein>
<feature type="transmembrane region" description="Helical" evidence="9">
    <location>
        <begin position="33"/>
        <end position="51"/>
    </location>
</feature>
<dbReference type="InterPro" id="IPR005279">
    <property type="entry name" value="Dipep/tripep_permease"/>
</dbReference>
<evidence type="ECO:0000256" key="9">
    <source>
        <dbReference type="SAM" id="Phobius"/>
    </source>
</evidence>
<dbReference type="CDD" id="cd17346">
    <property type="entry name" value="MFS_DtpA_like"/>
    <property type="match status" value="1"/>
</dbReference>
<proteinExistence type="inferred from homology"/>
<dbReference type="PROSITE" id="PS50850">
    <property type="entry name" value="MFS"/>
    <property type="match status" value="1"/>
</dbReference>
<evidence type="ECO:0000256" key="7">
    <source>
        <dbReference type="ARBA" id="ARBA00023136"/>
    </source>
</evidence>
<keyword evidence="12" id="KW-1185">Reference proteome</keyword>
<gene>
    <name evidence="11" type="ORF">AAEO59_07320</name>
</gene>
<feature type="transmembrane region" description="Helical" evidence="9">
    <location>
        <begin position="116"/>
        <end position="132"/>
    </location>
</feature>
<dbReference type="Pfam" id="PF00854">
    <property type="entry name" value="PTR2"/>
    <property type="match status" value="2"/>
</dbReference>
<dbReference type="NCBIfam" id="TIGR00924">
    <property type="entry name" value="yjdL_sub1_fam"/>
    <property type="match status" value="1"/>
</dbReference>
<evidence type="ECO:0000256" key="5">
    <source>
        <dbReference type="ARBA" id="ARBA00022856"/>
    </source>
</evidence>
<feature type="transmembrane region" description="Helical" evidence="9">
    <location>
        <begin position="481"/>
        <end position="500"/>
    </location>
</feature>
<reference evidence="11 12" key="1">
    <citation type="submission" date="2024-04" db="EMBL/GenBank/DDBJ databases">
        <title>Flavobacterium sp. DGU99 16S ribosomal RNA gene Genome sequencing and assembly.</title>
        <authorList>
            <person name="Park S."/>
        </authorList>
    </citation>
    <scope>NUCLEOTIDE SEQUENCE [LARGE SCALE GENOMIC DNA]</scope>
    <source>
        <strain evidence="11 12">DGU99</strain>
    </source>
</reference>
<dbReference type="EMBL" id="JBBYHU010000010">
    <property type="protein sequence ID" value="MEL1240856.1"/>
    <property type="molecule type" value="Genomic_DNA"/>
</dbReference>
<feature type="transmembrane region" description="Helical" evidence="9">
    <location>
        <begin position="389"/>
        <end position="407"/>
    </location>
</feature>
<dbReference type="PANTHER" id="PTHR23517">
    <property type="entry name" value="RESISTANCE PROTEIN MDTM, PUTATIVE-RELATED-RELATED"/>
    <property type="match status" value="1"/>
</dbReference>
<dbReference type="InterPro" id="IPR036259">
    <property type="entry name" value="MFS_trans_sf"/>
</dbReference>
<keyword evidence="3" id="KW-1003">Cell membrane</keyword>
<feature type="transmembrane region" description="Helical" evidence="9">
    <location>
        <begin position="309"/>
        <end position="328"/>
    </location>
</feature>
<comment type="subcellular location">
    <subcellularLocation>
        <location evidence="1">Cell membrane</location>
        <topology evidence="1">Multi-pass membrane protein</topology>
    </subcellularLocation>
    <subcellularLocation>
        <location evidence="8">Membrane</location>
        <topology evidence="8">Multi-pass membrane protein</topology>
    </subcellularLocation>
</comment>
<feature type="transmembrane region" description="Helical" evidence="9">
    <location>
        <begin position="57"/>
        <end position="77"/>
    </location>
</feature>
<keyword evidence="2 8" id="KW-0813">Transport</keyword>
<dbReference type="InterPro" id="IPR000109">
    <property type="entry name" value="POT_fam"/>
</dbReference>
<dbReference type="SUPFAM" id="SSF103473">
    <property type="entry name" value="MFS general substrate transporter"/>
    <property type="match status" value="2"/>
</dbReference>
<comment type="similarity">
    <text evidence="8">Belongs to the major facilitator superfamily. Proton-dependent oligopeptide transporter (POT/PTR) (TC 2.A.17) family.</text>
</comment>
<feature type="transmembrane region" description="Helical" evidence="9">
    <location>
        <begin position="512"/>
        <end position="531"/>
    </location>
</feature>
<feature type="transmembrane region" description="Helical" evidence="9">
    <location>
        <begin position="454"/>
        <end position="475"/>
    </location>
</feature>
<keyword evidence="4 8" id="KW-0812">Transmembrane</keyword>
<evidence type="ECO:0000256" key="1">
    <source>
        <dbReference type="ARBA" id="ARBA00004651"/>
    </source>
</evidence>
<organism evidence="11 12">
    <name type="scientific">Flavobacterium flavipallidum</name>
    <dbReference type="NCBI Taxonomy" id="3139140"/>
    <lineage>
        <taxon>Bacteria</taxon>
        <taxon>Pseudomonadati</taxon>
        <taxon>Bacteroidota</taxon>
        <taxon>Flavobacteriia</taxon>
        <taxon>Flavobacteriales</taxon>
        <taxon>Flavobacteriaceae</taxon>
        <taxon>Flavobacterium</taxon>
    </lineage>
</organism>
<evidence type="ECO:0000259" key="10">
    <source>
        <dbReference type="PROSITE" id="PS50850"/>
    </source>
</evidence>
<dbReference type="InterPro" id="IPR050171">
    <property type="entry name" value="MFS_Transporters"/>
</dbReference>
<feature type="transmembrane region" description="Helical" evidence="9">
    <location>
        <begin position="89"/>
        <end position="110"/>
    </location>
</feature>
<evidence type="ECO:0000256" key="6">
    <source>
        <dbReference type="ARBA" id="ARBA00022989"/>
    </source>
</evidence>
<feature type="domain" description="Major facilitator superfamily (MFS) profile" evidence="10">
    <location>
        <begin position="23"/>
        <end position="577"/>
    </location>
</feature>
<feature type="transmembrane region" description="Helical" evidence="9">
    <location>
        <begin position="184"/>
        <end position="203"/>
    </location>
</feature>
<feature type="transmembrane region" description="Helical" evidence="9">
    <location>
        <begin position="358"/>
        <end position="377"/>
    </location>
</feature>
<keyword evidence="5" id="KW-0653">Protein transport</keyword>
<dbReference type="Proteomes" id="UP001398556">
    <property type="component" value="Unassembled WGS sequence"/>
</dbReference>
<evidence type="ECO:0000256" key="3">
    <source>
        <dbReference type="ARBA" id="ARBA00022475"/>
    </source>
</evidence>
<feature type="transmembrane region" description="Helical" evidence="9">
    <location>
        <begin position="153"/>
        <end position="178"/>
    </location>
</feature>
<keyword evidence="5" id="KW-0571">Peptide transport</keyword>
<name>A0ABU9HL75_9FLAO</name>
<evidence type="ECO:0000313" key="11">
    <source>
        <dbReference type="EMBL" id="MEL1240856.1"/>
    </source>
</evidence>
<accession>A0ABU9HL75</accession>
<keyword evidence="7 9" id="KW-0472">Membrane</keyword>
<feature type="transmembrane region" description="Helical" evidence="9">
    <location>
        <begin position="278"/>
        <end position="297"/>
    </location>
</feature>
<dbReference type="PROSITE" id="PS01023">
    <property type="entry name" value="PTR2_2"/>
    <property type="match status" value="1"/>
</dbReference>
<dbReference type="InterPro" id="IPR020846">
    <property type="entry name" value="MFS_dom"/>
</dbReference>
<evidence type="ECO:0000313" key="12">
    <source>
        <dbReference type="Proteomes" id="UP001398556"/>
    </source>
</evidence>
<sequence>MNQNSKDHFFSQNVLGHPAGLFVLFFTEMWERFSFYGMRVLLILFLTASLTDANPGWGWSAENAGALYGTYALLLYITPIFGGIVADRYIGYSWAVVVGSIVMTLGHLAMFMDTPFMLYVGLGLLVIGTGFFKPNMTSILSEMYKSFPEKKDGAYTIFYMGVNAGAFFGMMLCGYLASNLGWRWGFGLAGIFMMLGTLQFWMAKPLFGKVGDRPKKDKKSVDVKTLDSDNPEEKLNPYTTFDYILIALSTIIGLLYAINDPLSKIGGINLFDFSVSGLDGSIFVVLVGLALFLYLVISRLMRYTKVVRDRMIAVIVFAFFTIFFWMSFEQGASSLVIFARDNVDRTLSGTSLTLFNTFNTLLTIVPLMIITWVLFLLAKQTWNKITGSIIVLAVTFLIVWGISIWMLNNEFSKEASDIDPSWFSILNSFFIIALASTVSKLWDSKYNPAAATKYGLGLIIMAIGFGLLAYGAYGISSGVKVSMVWLVLAYLFHTLGELFLSPVGLSYVSKLVPARMIAFMFGMWYLAIAIGNKLAAVLGGQIENITNTYSLSTFFLIFTIVPIVAGLIVIALNPIMKKLMHGVR</sequence>
<evidence type="ECO:0000256" key="4">
    <source>
        <dbReference type="ARBA" id="ARBA00022692"/>
    </source>
</evidence>
<evidence type="ECO:0000256" key="8">
    <source>
        <dbReference type="RuleBase" id="RU003755"/>
    </source>
</evidence>
<feature type="transmembrane region" description="Helical" evidence="9">
    <location>
        <begin position="551"/>
        <end position="572"/>
    </location>
</feature>
<dbReference type="PANTHER" id="PTHR23517:SF15">
    <property type="entry name" value="PROTON-DEPENDENT OLIGOPEPTIDE FAMILY TRANSPORT PROTEIN"/>
    <property type="match status" value="1"/>
</dbReference>
<dbReference type="Gene3D" id="1.20.1250.20">
    <property type="entry name" value="MFS general substrate transporter like domains"/>
    <property type="match status" value="2"/>
</dbReference>